<dbReference type="OrthoDB" id="9801642at2"/>
<dbReference type="GO" id="GO:0009245">
    <property type="term" value="P:lipid A biosynthetic process"/>
    <property type="evidence" value="ECO:0007669"/>
    <property type="project" value="UniProtKB-UniRule"/>
</dbReference>
<comment type="similarity">
    <text evidence="10">Belongs to the LpxB family.</text>
</comment>
<reference evidence="11" key="1">
    <citation type="submission" date="2006-06" db="EMBL/GenBank/DDBJ databases">
        <title>Complete sequence of Trichodesmium erythraeum IMS101.</title>
        <authorList>
            <consortium name="US DOE Joint Genome Institute"/>
            <person name="Copeland A."/>
            <person name="Lucas S."/>
            <person name="Lapidus A."/>
            <person name="Barry K."/>
            <person name="Detter J.C."/>
            <person name="Glavina del Rio T."/>
            <person name="Hammon N."/>
            <person name="Israni S."/>
            <person name="Dalin E."/>
            <person name="Tice H."/>
            <person name="Pitluck S."/>
            <person name="Kiss H."/>
            <person name="Munk A.C."/>
            <person name="Brettin T."/>
            <person name="Bruce D."/>
            <person name="Han C."/>
            <person name="Tapia R."/>
            <person name="Gilna P."/>
            <person name="Schmutz J."/>
            <person name="Larimer F."/>
            <person name="Land M."/>
            <person name="Hauser L."/>
            <person name="Kyrpides N."/>
            <person name="Kim E."/>
            <person name="Richardson P."/>
        </authorList>
    </citation>
    <scope>NUCLEOTIDE SEQUENCE [LARGE SCALE GENOMIC DNA]</scope>
    <source>
        <strain evidence="11">IMS101</strain>
    </source>
</reference>
<dbReference type="HOGENOM" id="CLU_036577_3_0_3"/>
<evidence type="ECO:0000256" key="10">
    <source>
        <dbReference type="HAMAP-Rule" id="MF_00392"/>
    </source>
</evidence>
<dbReference type="AlphaFoldDB" id="Q10Z99"/>
<evidence type="ECO:0000256" key="2">
    <source>
        <dbReference type="ARBA" id="ARBA00012687"/>
    </source>
</evidence>
<evidence type="ECO:0000256" key="5">
    <source>
        <dbReference type="ARBA" id="ARBA00022556"/>
    </source>
</evidence>
<dbReference type="KEGG" id="ter:Tery_3322"/>
<evidence type="ECO:0000256" key="4">
    <source>
        <dbReference type="ARBA" id="ARBA00022516"/>
    </source>
</evidence>
<comment type="pathway">
    <text evidence="10">Bacterial outer membrane biogenesis; LPS lipid A biosynthesis.</text>
</comment>
<proteinExistence type="inferred from homology"/>
<evidence type="ECO:0000256" key="1">
    <source>
        <dbReference type="ARBA" id="ARBA00002056"/>
    </source>
</evidence>
<dbReference type="STRING" id="203124.Tery_3322"/>
<dbReference type="UniPathway" id="UPA00973"/>
<dbReference type="SUPFAM" id="SSF53756">
    <property type="entry name" value="UDP-Glycosyltransferase/glycogen phosphorylase"/>
    <property type="match status" value="1"/>
</dbReference>
<evidence type="ECO:0000256" key="9">
    <source>
        <dbReference type="ARBA" id="ARBA00048975"/>
    </source>
</evidence>
<keyword evidence="8 10" id="KW-0443">Lipid metabolism</keyword>
<keyword evidence="5 10" id="KW-0441">Lipid A biosynthesis</keyword>
<dbReference type="HAMAP" id="MF_00392">
    <property type="entry name" value="LpxB"/>
    <property type="match status" value="1"/>
</dbReference>
<dbReference type="PANTHER" id="PTHR30372:SF4">
    <property type="entry name" value="LIPID-A-DISACCHARIDE SYNTHASE, MITOCHONDRIAL-RELATED"/>
    <property type="match status" value="1"/>
</dbReference>
<evidence type="ECO:0000256" key="7">
    <source>
        <dbReference type="ARBA" id="ARBA00022679"/>
    </source>
</evidence>
<evidence type="ECO:0000313" key="11">
    <source>
        <dbReference type="EMBL" id="ABG52425.1"/>
    </source>
</evidence>
<dbReference type="Pfam" id="PF02684">
    <property type="entry name" value="LpxB"/>
    <property type="match status" value="1"/>
</dbReference>
<dbReference type="eggNOG" id="COG0763">
    <property type="taxonomic scope" value="Bacteria"/>
</dbReference>
<comment type="catalytic activity">
    <reaction evidence="9 10">
        <text>a lipid X + a UDP-2-N,3-O-bis[(3R)-3-hydroxyacyl]-alpha-D-glucosamine = a lipid A disaccharide + UDP + H(+)</text>
        <dbReference type="Rhea" id="RHEA:67828"/>
        <dbReference type="ChEBI" id="CHEBI:15378"/>
        <dbReference type="ChEBI" id="CHEBI:58223"/>
        <dbReference type="ChEBI" id="CHEBI:137748"/>
        <dbReference type="ChEBI" id="CHEBI:176338"/>
        <dbReference type="ChEBI" id="CHEBI:176343"/>
        <dbReference type="EC" id="2.4.1.182"/>
    </reaction>
</comment>
<protein>
    <recommendedName>
        <fullName evidence="3 10">Lipid-A-disaccharide synthase</fullName>
        <ecNumber evidence="2 10">2.4.1.182</ecNumber>
    </recommendedName>
</protein>
<dbReference type="EMBL" id="CP000393">
    <property type="protein sequence ID" value="ABG52425.1"/>
    <property type="molecule type" value="Genomic_DNA"/>
</dbReference>
<dbReference type="GO" id="GO:0005543">
    <property type="term" value="F:phospholipid binding"/>
    <property type="evidence" value="ECO:0007669"/>
    <property type="project" value="TreeGrafter"/>
</dbReference>
<dbReference type="GO" id="GO:0008915">
    <property type="term" value="F:lipid-A-disaccharide synthase activity"/>
    <property type="evidence" value="ECO:0007669"/>
    <property type="project" value="UniProtKB-UniRule"/>
</dbReference>
<dbReference type="EC" id="2.4.1.182" evidence="2 10"/>
<evidence type="ECO:0000256" key="6">
    <source>
        <dbReference type="ARBA" id="ARBA00022676"/>
    </source>
</evidence>
<dbReference type="PANTHER" id="PTHR30372">
    <property type="entry name" value="LIPID-A-DISACCHARIDE SYNTHASE"/>
    <property type="match status" value="1"/>
</dbReference>
<organism evidence="11">
    <name type="scientific">Trichodesmium erythraeum (strain IMS101)</name>
    <dbReference type="NCBI Taxonomy" id="203124"/>
    <lineage>
        <taxon>Bacteria</taxon>
        <taxon>Bacillati</taxon>
        <taxon>Cyanobacteriota</taxon>
        <taxon>Cyanophyceae</taxon>
        <taxon>Oscillatoriophycideae</taxon>
        <taxon>Oscillatoriales</taxon>
        <taxon>Microcoleaceae</taxon>
        <taxon>Trichodesmium</taxon>
    </lineage>
</organism>
<name>Q10Z99_TRIEI</name>
<evidence type="ECO:0000256" key="8">
    <source>
        <dbReference type="ARBA" id="ARBA00023098"/>
    </source>
</evidence>
<keyword evidence="7 10" id="KW-0808">Transferase</keyword>
<dbReference type="NCBIfam" id="TIGR00215">
    <property type="entry name" value="lpxB"/>
    <property type="match status" value="1"/>
</dbReference>
<sequence>MLNPPSPIKIFISTGEVSGDLQGALLVEALYRQAQLQGLNVDIVALGGDRMATAGTTLLGNTTKIGSVGIVESLPFVFPTLKIQEKAKEYLHQQSPNIVVLIDYMGPNLSIGSYIRKTWPNLPIIWYIAPQEWVWSLGKDKTAKIVSFADKLLAIFPEEASYFRQQGADVTWVGHPIIDRIKMAPTREKARSTLGIAPDTLAIALLPASRQQEVKYLMPVIFQAAQIIQKKLPQAHFLIPLSLEIYRDAITEGINKYQLQATVYPSFPQNSDEIQERNNLEILAAADLAIAKSGTVNLEIALLNIPQVVIYKVNPITAWIARNILRFSIPFISPPNLVQMKSIVPELFQENANPENIVSEALELLLNSQRRAQTLNDYQEMRQSLGEEGVCNRAAQAILDLVLTRKSKSFSDI</sequence>
<dbReference type="Gene3D" id="3.40.50.2000">
    <property type="entry name" value="Glycogen Phosphorylase B"/>
    <property type="match status" value="2"/>
</dbReference>
<dbReference type="GO" id="GO:0016020">
    <property type="term" value="C:membrane"/>
    <property type="evidence" value="ECO:0007669"/>
    <property type="project" value="GOC"/>
</dbReference>
<keyword evidence="4 10" id="KW-0444">Lipid biosynthesis</keyword>
<comment type="function">
    <text evidence="1 10">Condensation of UDP-2,3-diacylglucosamine and 2,3-diacylglucosamine-1-phosphate to form lipid A disaccharide, a precursor of lipid A, a phosphorylated glycolipid that anchors the lipopolysaccharide to the outer membrane of the cell.</text>
</comment>
<dbReference type="RefSeq" id="WP_011612770.1">
    <property type="nucleotide sequence ID" value="NC_008312.1"/>
</dbReference>
<keyword evidence="6 10" id="KW-0328">Glycosyltransferase</keyword>
<dbReference type="CAZy" id="GT19">
    <property type="family name" value="Glycosyltransferase Family 19"/>
</dbReference>
<evidence type="ECO:0000256" key="3">
    <source>
        <dbReference type="ARBA" id="ARBA00020902"/>
    </source>
</evidence>
<dbReference type="InterPro" id="IPR003835">
    <property type="entry name" value="Glyco_trans_19"/>
</dbReference>
<accession>Q10Z99</accession>
<gene>
    <name evidence="10" type="primary">lpxB</name>
    <name evidence="11" type="ordered locus">Tery_3322</name>
</gene>